<dbReference type="Ensembl" id="ENSLLTT00000014733.1">
    <property type="protein sequence ID" value="ENSLLTP00000014176.1"/>
    <property type="gene ID" value="ENSLLTG00000010874.1"/>
</dbReference>
<evidence type="ECO:0000313" key="2">
    <source>
        <dbReference type="Ensembl" id="ENSLLTP00000014176.1"/>
    </source>
</evidence>
<protein>
    <submittedName>
        <fullName evidence="2">Small integral membrane protein 43</fullName>
    </submittedName>
</protein>
<dbReference type="GeneTree" id="ENSGT01010000222815"/>
<evidence type="ECO:0000256" key="1">
    <source>
        <dbReference type="SAM" id="Phobius"/>
    </source>
</evidence>
<keyword evidence="3" id="KW-1185">Reference proteome</keyword>
<evidence type="ECO:0000313" key="3">
    <source>
        <dbReference type="Proteomes" id="UP000694406"/>
    </source>
</evidence>
<gene>
    <name evidence="2" type="primary">SMIM43</name>
</gene>
<dbReference type="GO" id="GO:0044325">
    <property type="term" value="F:transmembrane transporter binding"/>
    <property type="evidence" value="ECO:0007669"/>
    <property type="project" value="Ensembl"/>
</dbReference>
<dbReference type="InterPro" id="IPR054149">
    <property type="entry name" value="SMIM43"/>
</dbReference>
<keyword evidence="1" id="KW-0472">Membrane</keyword>
<keyword evidence="1" id="KW-1133">Transmembrane helix</keyword>
<organism evidence="2 3">
    <name type="scientific">Laticauda laticaudata</name>
    <name type="common">Blue-ringed sea krait</name>
    <name type="synonym">Blue-lipped sea krait</name>
    <dbReference type="NCBI Taxonomy" id="8630"/>
    <lineage>
        <taxon>Eukaryota</taxon>
        <taxon>Metazoa</taxon>
        <taxon>Chordata</taxon>
        <taxon>Craniata</taxon>
        <taxon>Vertebrata</taxon>
        <taxon>Euteleostomi</taxon>
        <taxon>Lepidosauria</taxon>
        <taxon>Squamata</taxon>
        <taxon>Bifurcata</taxon>
        <taxon>Unidentata</taxon>
        <taxon>Episquamata</taxon>
        <taxon>Toxicofera</taxon>
        <taxon>Serpentes</taxon>
        <taxon>Colubroidea</taxon>
        <taxon>Elapidae</taxon>
        <taxon>Laticaudinae</taxon>
        <taxon>Laticauda</taxon>
    </lineage>
</organism>
<proteinExistence type="predicted"/>
<keyword evidence="1" id="KW-0812">Transmembrane</keyword>
<dbReference type="Pfam" id="PF21976">
    <property type="entry name" value="SMIM43"/>
    <property type="match status" value="1"/>
</dbReference>
<reference evidence="2" key="1">
    <citation type="submission" date="2025-08" db="UniProtKB">
        <authorList>
            <consortium name="Ensembl"/>
        </authorList>
    </citation>
    <scope>IDENTIFICATION</scope>
</reference>
<dbReference type="Proteomes" id="UP000694406">
    <property type="component" value="Unplaced"/>
</dbReference>
<sequence>MEWEFNLLLYLALFFLLLFLLVLLLFGVIKQLKNSVAATTGAFHPGRPSLREPWALCREQTL</sequence>
<reference evidence="2" key="2">
    <citation type="submission" date="2025-09" db="UniProtKB">
        <authorList>
            <consortium name="Ensembl"/>
        </authorList>
    </citation>
    <scope>IDENTIFICATION</scope>
</reference>
<feature type="transmembrane region" description="Helical" evidence="1">
    <location>
        <begin position="7"/>
        <end position="29"/>
    </location>
</feature>
<accession>A0A8C5SBJ3</accession>
<dbReference type="AlphaFoldDB" id="A0A8C5SBJ3"/>
<name>A0A8C5SBJ3_LATLA</name>